<dbReference type="AlphaFoldDB" id="A0A917KJS7"/>
<evidence type="ECO:0000313" key="1">
    <source>
        <dbReference type="EMBL" id="GGJ14070.1"/>
    </source>
</evidence>
<accession>A0A917KJS7</accession>
<organism evidence="1 2">
    <name type="scientific">Neoroseomonas lacus</name>
    <dbReference type="NCBI Taxonomy" id="287609"/>
    <lineage>
        <taxon>Bacteria</taxon>
        <taxon>Pseudomonadati</taxon>
        <taxon>Pseudomonadota</taxon>
        <taxon>Alphaproteobacteria</taxon>
        <taxon>Acetobacterales</taxon>
        <taxon>Acetobacteraceae</taxon>
        <taxon>Neoroseomonas</taxon>
    </lineage>
</organism>
<evidence type="ECO:0000313" key="2">
    <source>
        <dbReference type="Proteomes" id="UP000661507"/>
    </source>
</evidence>
<dbReference type="EMBL" id="BMKW01000005">
    <property type="protein sequence ID" value="GGJ14070.1"/>
    <property type="molecule type" value="Genomic_DNA"/>
</dbReference>
<sequence>MAGKGKAMDGMLTKIVGHVRTDVGPRPFVTTQSMVVQVFGEAAPEPEKQLAAFEAWEKRRNLTRDSLAALRERRRITAAELRAGHEIEAVLGWQSGEHEPVTRTQFRERLADSAYSGDGTLWLSLVEAEHTRFAPWKDWARAFAVKPECTLEHLTILIAVMGRGLRQAADELRMDQRRVLALLRRSLHRYCVHAGWQDGANPPTIETP</sequence>
<name>A0A917KJS7_9PROT</name>
<dbReference type="RefSeq" id="WP_188967075.1">
    <property type="nucleotide sequence ID" value="NZ_BMKW01000005.1"/>
</dbReference>
<gene>
    <name evidence="1" type="ORF">GCM10011320_21690</name>
</gene>
<reference evidence="1" key="1">
    <citation type="journal article" date="2014" name="Int. J. Syst. Evol. Microbiol.">
        <title>Complete genome sequence of Corynebacterium casei LMG S-19264T (=DSM 44701T), isolated from a smear-ripened cheese.</title>
        <authorList>
            <consortium name="US DOE Joint Genome Institute (JGI-PGF)"/>
            <person name="Walter F."/>
            <person name="Albersmeier A."/>
            <person name="Kalinowski J."/>
            <person name="Ruckert C."/>
        </authorList>
    </citation>
    <scope>NUCLEOTIDE SEQUENCE</scope>
    <source>
        <strain evidence="1">CGMCC 1.3617</strain>
    </source>
</reference>
<protein>
    <submittedName>
        <fullName evidence="1">Uncharacterized protein</fullName>
    </submittedName>
</protein>
<dbReference type="Proteomes" id="UP000661507">
    <property type="component" value="Unassembled WGS sequence"/>
</dbReference>
<reference evidence="1" key="2">
    <citation type="submission" date="2020-09" db="EMBL/GenBank/DDBJ databases">
        <authorList>
            <person name="Sun Q."/>
            <person name="Zhou Y."/>
        </authorList>
    </citation>
    <scope>NUCLEOTIDE SEQUENCE</scope>
    <source>
        <strain evidence="1">CGMCC 1.3617</strain>
    </source>
</reference>
<keyword evidence="2" id="KW-1185">Reference proteome</keyword>
<comment type="caution">
    <text evidence="1">The sequence shown here is derived from an EMBL/GenBank/DDBJ whole genome shotgun (WGS) entry which is preliminary data.</text>
</comment>
<proteinExistence type="predicted"/>